<dbReference type="Proteomes" id="UP000092154">
    <property type="component" value="Unassembled WGS sequence"/>
</dbReference>
<proteinExistence type="inferred from homology"/>
<dbReference type="PROSITE" id="PS51891">
    <property type="entry name" value="CENP_V_GFA"/>
    <property type="match status" value="1"/>
</dbReference>
<evidence type="ECO:0000313" key="6">
    <source>
        <dbReference type="EMBL" id="OAX42079.1"/>
    </source>
</evidence>
<dbReference type="InterPro" id="IPR006913">
    <property type="entry name" value="CENP-V/GFA"/>
</dbReference>
<keyword evidence="4" id="KW-0456">Lyase</keyword>
<keyword evidence="7" id="KW-1185">Reference proteome</keyword>
<dbReference type="OrthoDB" id="9970124at2759"/>
<name>A0A1B7NB50_9AGAM</name>
<evidence type="ECO:0000256" key="4">
    <source>
        <dbReference type="ARBA" id="ARBA00023239"/>
    </source>
</evidence>
<dbReference type="AlphaFoldDB" id="A0A1B7NB50"/>
<dbReference type="GO" id="GO:0016846">
    <property type="term" value="F:carbon-sulfur lyase activity"/>
    <property type="evidence" value="ECO:0007669"/>
    <property type="project" value="InterPro"/>
</dbReference>
<evidence type="ECO:0000256" key="1">
    <source>
        <dbReference type="ARBA" id="ARBA00005495"/>
    </source>
</evidence>
<feature type="domain" description="CENP-V/GFA" evidence="5">
    <location>
        <begin position="8"/>
        <end position="119"/>
    </location>
</feature>
<keyword evidence="3" id="KW-0862">Zinc</keyword>
<accession>A0A1B7NB50</accession>
<dbReference type="Gene3D" id="3.90.1590.10">
    <property type="entry name" value="glutathione-dependent formaldehyde- activating enzyme (gfa)"/>
    <property type="match status" value="1"/>
</dbReference>
<dbReference type="SUPFAM" id="SSF51316">
    <property type="entry name" value="Mss4-like"/>
    <property type="match status" value="1"/>
</dbReference>
<evidence type="ECO:0000256" key="3">
    <source>
        <dbReference type="ARBA" id="ARBA00022833"/>
    </source>
</evidence>
<evidence type="ECO:0000313" key="7">
    <source>
        <dbReference type="Proteomes" id="UP000092154"/>
    </source>
</evidence>
<dbReference type="PANTHER" id="PTHR33337">
    <property type="entry name" value="GFA DOMAIN-CONTAINING PROTEIN"/>
    <property type="match status" value="1"/>
</dbReference>
<reference evidence="6 7" key="1">
    <citation type="submission" date="2016-06" db="EMBL/GenBank/DDBJ databases">
        <title>Comparative genomics of the ectomycorrhizal sister species Rhizopogon vinicolor and Rhizopogon vesiculosus (Basidiomycota: Boletales) reveals a divergence of the mating type B locus.</title>
        <authorList>
            <consortium name="DOE Joint Genome Institute"/>
            <person name="Mujic A.B."/>
            <person name="Kuo A."/>
            <person name="Tritt A."/>
            <person name="Lipzen A."/>
            <person name="Chen C."/>
            <person name="Johnson J."/>
            <person name="Sharma A."/>
            <person name="Barry K."/>
            <person name="Grigoriev I.V."/>
            <person name="Spatafora J.W."/>
        </authorList>
    </citation>
    <scope>NUCLEOTIDE SEQUENCE [LARGE SCALE GENOMIC DNA]</scope>
    <source>
        <strain evidence="6 7">AM-OR11-026</strain>
    </source>
</reference>
<protein>
    <recommendedName>
        <fullName evidence="5">CENP-V/GFA domain-containing protein</fullName>
    </recommendedName>
</protein>
<dbReference type="GO" id="GO:0046872">
    <property type="term" value="F:metal ion binding"/>
    <property type="evidence" value="ECO:0007669"/>
    <property type="project" value="UniProtKB-KW"/>
</dbReference>
<organism evidence="6 7">
    <name type="scientific">Rhizopogon vinicolor AM-OR11-026</name>
    <dbReference type="NCBI Taxonomy" id="1314800"/>
    <lineage>
        <taxon>Eukaryota</taxon>
        <taxon>Fungi</taxon>
        <taxon>Dikarya</taxon>
        <taxon>Basidiomycota</taxon>
        <taxon>Agaricomycotina</taxon>
        <taxon>Agaricomycetes</taxon>
        <taxon>Agaricomycetidae</taxon>
        <taxon>Boletales</taxon>
        <taxon>Suillineae</taxon>
        <taxon>Rhizopogonaceae</taxon>
        <taxon>Rhizopogon</taxon>
    </lineage>
</organism>
<dbReference type="STRING" id="1314800.A0A1B7NB50"/>
<dbReference type="Pfam" id="PF04828">
    <property type="entry name" value="GFA"/>
    <property type="match status" value="1"/>
</dbReference>
<evidence type="ECO:0000256" key="2">
    <source>
        <dbReference type="ARBA" id="ARBA00022723"/>
    </source>
</evidence>
<keyword evidence="2" id="KW-0479">Metal-binding</keyword>
<dbReference type="PANTHER" id="PTHR33337:SF40">
    <property type="entry name" value="CENP-V_GFA DOMAIN-CONTAINING PROTEIN-RELATED"/>
    <property type="match status" value="1"/>
</dbReference>
<comment type="similarity">
    <text evidence="1">Belongs to the Gfa family.</text>
</comment>
<dbReference type="InterPro" id="IPR011057">
    <property type="entry name" value="Mss4-like_sf"/>
</dbReference>
<sequence length="154" mass="17657">MMDRVPLLQGGCFCRAVSYAVYSHPSLSAYCHCTNCQRLTSCPLIHTMHFDAVAFTWTHSEPHEYQLDFYDNPLKSYKRRFRCKTCGVGIASYNSQTQRFSVWGATLDRNQEGKIVGWDVAKPTAHIFYGTRLLDVNDNLGKWEGYESKSERLG</sequence>
<evidence type="ECO:0000259" key="5">
    <source>
        <dbReference type="PROSITE" id="PS51891"/>
    </source>
</evidence>
<dbReference type="InParanoid" id="A0A1B7NB50"/>
<dbReference type="EMBL" id="KV448164">
    <property type="protein sequence ID" value="OAX42079.1"/>
    <property type="molecule type" value="Genomic_DNA"/>
</dbReference>
<gene>
    <name evidence="6" type="ORF">K503DRAFT_767066</name>
</gene>